<sequence length="77" mass="9369">MDAEDIIALVFHKAWINWSKTIARKKILNEKELEKWKKLWVSFDKLGEKQKEKYRKFAKEIINLLAENKYIITFIDK</sequence>
<dbReference type="AlphaFoldDB" id="A0A7C0Y3E1"/>
<accession>A0A7C0Y3E1</accession>
<evidence type="ECO:0000313" key="1">
    <source>
        <dbReference type="EMBL" id="HDD44686.1"/>
    </source>
</evidence>
<organism evidence="1">
    <name type="scientific">Desulfofervidus auxilii</name>
    <dbReference type="NCBI Taxonomy" id="1621989"/>
    <lineage>
        <taxon>Bacteria</taxon>
        <taxon>Pseudomonadati</taxon>
        <taxon>Thermodesulfobacteriota</taxon>
        <taxon>Candidatus Desulfofervidia</taxon>
        <taxon>Candidatus Desulfofervidales</taxon>
        <taxon>Candidatus Desulfofervidaceae</taxon>
        <taxon>Candidatus Desulfofervidus</taxon>
    </lineage>
</organism>
<gene>
    <name evidence="1" type="ORF">ENG63_07495</name>
</gene>
<reference evidence="1" key="1">
    <citation type="journal article" date="2020" name="mSystems">
        <title>Genome- and Community-Level Interaction Insights into Carbon Utilization and Element Cycling Functions of Hydrothermarchaeota in Hydrothermal Sediment.</title>
        <authorList>
            <person name="Zhou Z."/>
            <person name="Liu Y."/>
            <person name="Xu W."/>
            <person name="Pan J."/>
            <person name="Luo Z.H."/>
            <person name="Li M."/>
        </authorList>
    </citation>
    <scope>NUCLEOTIDE SEQUENCE [LARGE SCALE GENOMIC DNA]</scope>
    <source>
        <strain evidence="1">HyVt-233</strain>
    </source>
</reference>
<comment type="caution">
    <text evidence="1">The sequence shown here is derived from an EMBL/GenBank/DDBJ whole genome shotgun (WGS) entry which is preliminary data.</text>
</comment>
<dbReference type="EMBL" id="DRBS01000280">
    <property type="protein sequence ID" value="HDD44686.1"/>
    <property type="molecule type" value="Genomic_DNA"/>
</dbReference>
<protein>
    <submittedName>
        <fullName evidence="1">Uncharacterized protein</fullName>
    </submittedName>
</protein>
<dbReference type="Proteomes" id="UP000886289">
    <property type="component" value="Unassembled WGS sequence"/>
</dbReference>
<dbReference type="Gene3D" id="6.20.350.10">
    <property type="match status" value="1"/>
</dbReference>
<name>A0A7C0Y3E1_DESA2</name>
<proteinExistence type="predicted"/>